<comment type="catalytic activity">
    <reaction evidence="2 11">
        <text>glutathione + H2O = L-cysteinylglycine + L-glutamate</text>
        <dbReference type="Rhea" id="RHEA:28807"/>
        <dbReference type="ChEBI" id="CHEBI:15377"/>
        <dbReference type="ChEBI" id="CHEBI:29985"/>
        <dbReference type="ChEBI" id="CHEBI:57925"/>
        <dbReference type="ChEBI" id="CHEBI:61694"/>
        <dbReference type="EC" id="3.4.19.13"/>
    </reaction>
</comment>
<evidence type="ECO:0000256" key="3">
    <source>
        <dbReference type="ARBA" id="ARBA00009381"/>
    </source>
</evidence>
<comment type="pathway">
    <text evidence="11">Sulfur metabolism; glutathione metabolism.</text>
</comment>
<comment type="subunit">
    <text evidence="11">This enzyme consists of two polypeptide chains, which are synthesized in precursor form from a single polypeptide.</text>
</comment>
<proteinExistence type="inferred from homology"/>
<feature type="active site" description="Nucleophile" evidence="9">
    <location>
        <position position="412"/>
    </location>
</feature>
<dbReference type="PRINTS" id="PR01210">
    <property type="entry name" value="GGTRANSPTASE"/>
</dbReference>
<dbReference type="PANTHER" id="PTHR43199:SF1">
    <property type="entry name" value="GLUTATHIONE HYDROLASE PROENZYME"/>
    <property type="match status" value="1"/>
</dbReference>
<feature type="binding site" evidence="10">
    <location>
        <begin position="430"/>
        <end position="432"/>
    </location>
    <ligand>
        <name>L-glutamate</name>
        <dbReference type="ChEBI" id="CHEBI:29985"/>
    </ligand>
</feature>
<comment type="PTM">
    <text evidence="11">Cleaved by autocatalysis into a large and a small subunit.</text>
</comment>
<dbReference type="Pfam" id="PF01019">
    <property type="entry name" value="G_glu_transpept"/>
    <property type="match status" value="1"/>
</dbReference>
<dbReference type="PROSITE" id="PS00462">
    <property type="entry name" value="G_GLU_TRANSPEPTIDASE"/>
    <property type="match status" value="1"/>
</dbReference>
<dbReference type="Gene3D" id="3.60.20.40">
    <property type="match status" value="1"/>
</dbReference>
<evidence type="ECO:0000256" key="7">
    <source>
        <dbReference type="ARBA" id="ARBA00023315"/>
    </source>
</evidence>
<evidence type="ECO:0000256" key="5">
    <source>
        <dbReference type="ARBA" id="ARBA00022801"/>
    </source>
</evidence>
<dbReference type="SUPFAM" id="SSF56235">
    <property type="entry name" value="N-terminal nucleophile aminohydrolases (Ntn hydrolases)"/>
    <property type="match status" value="1"/>
</dbReference>
<dbReference type="GO" id="GO:0006751">
    <property type="term" value="P:glutathione catabolic process"/>
    <property type="evidence" value="ECO:0007669"/>
    <property type="project" value="UniProtKB-UniRule"/>
</dbReference>
<dbReference type="InterPro" id="IPR043137">
    <property type="entry name" value="GGT_ssub_C"/>
</dbReference>
<keyword evidence="6 11" id="KW-0865">Zymogen</keyword>
<dbReference type="NCBIfam" id="TIGR00066">
    <property type="entry name" value="g_glut_trans"/>
    <property type="match status" value="1"/>
</dbReference>
<keyword evidence="7 11" id="KW-0012">Acyltransferase</keyword>
<reference evidence="12" key="1">
    <citation type="submission" date="2021-02" db="EMBL/GenBank/DDBJ databases">
        <title>PHA producing bacteria isolated from coastal sediment in Guangdong, Shenzhen.</title>
        <authorList>
            <person name="Zheng W."/>
            <person name="Yu S."/>
            <person name="Huang Y."/>
        </authorList>
    </citation>
    <scope>NUCLEOTIDE SEQUENCE</scope>
    <source>
        <strain evidence="12">TN14-10</strain>
    </source>
</reference>
<dbReference type="EMBL" id="JAFKCZ010000002">
    <property type="protein sequence ID" value="MBN7795616.1"/>
    <property type="molecule type" value="Genomic_DNA"/>
</dbReference>
<dbReference type="EC" id="3.4.19.13" evidence="11"/>
<accession>A0A939IIU6</accession>
<keyword evidence="13" id="KW-1185">Reference proteome</keyword>
<dbReference type="InterPro" id="IPR000101">
    <property type="entry name" value="GGT_peptidase"/>
</dbReference>
<feature type="binding site" evidence="10">
    <location>
        <position position="505"/>
    </location>
    <ligand>
        <name>L-glutamate</name>
        <dbReference type="ChEBI" id="CHEBI:29985"/>
    </ligand>
</feature>
<evidence type="ECO:0000256" key="6">
    <source>
        <dbReference type="ARBA" id="ARBA00023145"/>
    </source>
</evidence>
<dbReference type="InterPro" id="IPR029055">
    <property type="entry name" value="Ntn_hydrolases_N"/>
</dbReference>
<dbReference type="GO" id="GO:0036374">
    <property type="term" value="F:glutathione hydrolase activity"/>
    <property type="evidence" value="ECO:0007669"/>
    <property type="project" value="UniProtKB-UniRule"/>
</dbReference>
<dbReference type="EC" id="2.3.2.2" evidence="11"/>
<dbReference type="InterPro" id="IPR051792">
    <property type="entry name" value="GGT_bact"/>
</dbReference>
<dbReference type="InterPro" id="IPR055262">
    <property type="entry name" value="GGT_CS"/>
</dbReference>
<gene>
    <name evidence="12" type="primary">ggt</name>
    <name evidence="12" type="ORF">JYP50_03370</name>
</gene>
<dbReference type="Proteomes" id="UP000664303">
    <property type="component" value="Unassembled WGS sequence"/>
</dbReference>
<evidence type="ECO:0000313" key="13">
    <source>
        <dbReference type="Proteomes" id="UP000664303"/>
    </source>
</evidence>
<dbReference type="Gene3D" id="1.10.246.130">
    <property type="match status" value="1"/>
</dbReference>
<comment type="catalytic activity">
    <reaction evidence="8 11">
        <text>an N-terminal (5-L-glutamyl)-[peptide] + an alpha-amino acid = 5-L-glutamyl amino acid + an N-terminal L-alpha-aminoacyl-[peptide]</text>
        <dbReference type="Rhea" id="RHEA:23904"/>
        <dbReference type="Rhea" id="RHEA-COMP:9780"/>
        <dbReference type="Rhea" id="RHEA-COMP:9795"/>
        <dbReference type="ChEBI" id="CHEBI:77644"/>
        <dbReference type="ChEBI" id="CHEBI:78597"/>
        <dbReference type="ChEBI" id="CHEBI:78599"/>
        <dbReference type="ChEBI" id="CHEBI:78608"/>
        <dbReference type="EC" id="2.3.2.2"/>
    </reaction>
</comment>
<comment type="similarity">
    <text evidence="3 11">Belongs to the gamma-glutamyltransferase family.</text>
</comment>
<name>A0A939IIU6_9GAMM</name>
<comment type="caution">
    <text evidence="12">The sequence shown here is derived from an EMBL/GenBank/DDBJ whole genome shotgun (WGS) entry which is preliminary data.</text>
</comment>
<dbReference type="GO" id="GO:0103068">
    <property type="term" value="F:leukotriene C4 gamma-glutamyl transferase activity"/>
    <property type="evidence" value="ECO:0007669"/>
    <property type="project" value="UniProtKB-EC"/>
</dbReference>
<feature type="binding site" evidence="10">
    <location>
        <begin position="483"/>
        <end position="484"/>
    </location>
    <ligand>
        <name>L-glutamate</name>
        <dbReference type="ChEBI" id="CHEBI:29985"/>
    </ligand>
</feature>
<evidence type="ECO:0000256" key="11">
    <source>
        <dbReference type="RuleBase" id="RU368036"/>
    </source>
</evidence>
<evidence type="ECO:0000256" key="9">
    <source>
        <dbReference type="PIRSR" id="PIRSR600101-1"/>
    </source>
</evidence>
<keyword evidence="5 11" id="KW-0378">Hydrolase</keyword>
<feature type="binding site" evidence="10">
    <location>
        <position position="454"/>
    </location>
    <ligand>
        <name>L-glutamate</name>
        <dbReference type="ChEBI" id="CHEBI:29985"/>
    </ligand>
</feature>
<protein>
    <recommendedName>
        <fullName evidence="11">Glutathione hydrolase proenzyme</fullName>
        <ecNumber evidence="11">2.3.2.2</ecNumber>
        <ecNumber evidence="11">3.4.19.13</ecNumber>
    </recommendedName>
    <component>
        <recommendedName>
            <fullName evidence="11">Glutathione hydrolase large chain</fullName>
        </recommendedName>
    </component>
    <component>
        <recommendedName>
            <fullName evidence="11">Glutathione hydrolase small chain</fullName>
        </recommendedName>
    </component>
</protein>
<evidence type="ECO:0000313" key="12">
    <source>
        <dbReference type="EMBL" id="MBN7795616.1"/>
    </source>
</evidence>
<evidence type="ECO:0000256" key="8">
    <source>
        <dbReference type="ARBA" id="ARBA00047417"/>
    </source>
</evidence>
<keyword evidence="11" id="KW-0317">Glutathione biosynthesis</keyword>
<feature type="binding site" evidence="10">
    <location>
        <position position="135"/>
    </location>
    <ligand>
        <name>L-glutamate</name>
        <dbReference type="ChEBI" id="CHEBI:29985"/>
    </ligand>
</feature>
<evidence type="ECO:0000256" key="1">
    <source>
        <dbReference type="ARBA" id="ARBA00001049"/>
    </source>
</evidence>
<organism evidence="12 13">
    <name type="scientific">Parahaliea mediterranea</name>
    <dbReference type="NCBI Taxonomy" id="651086"/>
    <lineage>
        <taxon>Bacteria</taxon>
        <taxon>Pseudomonadati</taxon>
        <taxon>Pseudomonadota</taxon>
        <taxon>Gammaproteobacteria</taxon>
        <taxon>Cellvibrionales</taxon>
        <taxon>Halieaceae</taxon>
        <taxon>Parahaliea</taxon>
    </lineage>
</organism>
<evidence type="ECO:0000256" key="10">
    <source>
        <dbReference type="PIRSR" id="PIRSR600101-2"/>
    </source>
</evidence>
<sequence length="601" mass="64836">MLWRAKQLKSALNFYRENAVTRLLHAILIVTTCWTALFAGTAWAQPAADAQLPIIDYRSRFLPVVAEHGMVAGPEKLAAEIGKTVLQRGGNAVDAAVATGFALAVSYPRAGNLGGGGFMLIHLADQQRQTLIDYRETAPAAAGRELYLDGDGEVDRMRMYFSHQSAGVPGTVAGLIMALEKYGTMSLEEVLAPAIALAEQGLEVSFALNFEIDARAERLRLNAEARRLFFKPDGSAYAIGEHWRQPDLAWTLKQIAENGLDGFYRGEVARRIVAEMEAGNGLITLADLAGYRAVEREPVRGSFHDFEVVSTPPPSSGGVHIIQMLNILEGLPLREAGHNSATYLHYLAEAMKRAYADRSRYLGDTDFVDVPLTQLTSKAYAARQREGIAADRATPSADIAPGTQLAPESRDTTHFTVVDDAGNVVSNTYTLNFSFGSHIAVPGTGMLLNNEMADFAAAPGTANAYGLVEGERNRIEGGKRPLSSMSPTMVLREGKPWLATGSPGGSVIITTVLQTLLNAMVFDMNIAAAAAGARVHHQWLPDVLRVEQGVSPDTIRLLRGMGHSVEIGDRTLGRTQSIMLENGHLYGATDTRRPGGHVAGY</sequence>
<comment type="catalytic activity">
    <reaction evidence="1 11">
        <text>an S-substituted glutathione + H2O = an S-substituted L-cysteinylglycine + L-glutamate</text>
        <dbReference type="Rhea" id="RHEA:59468"/>
        <dbReference type="ChEBI" id="CHEBI:15377"/>
        <dbReference type="ChEBI" id="CHEBI:29985"/>
        <dbReference type="ChEBI" id="CHEBI:90779"/>
        <dbReference type="ChEBI" id="CHEBI:143103"/>
        <dbReference type="EC" id="3.4.19.13"/>
    </reaction>
</comment>
<keyword evidence="4 11" id="KW-0808">Transferase</keyword>
<dbReference type="InterPro" id="IPR043138">
    <property type="entry name" value="GGT_lsub"/>
</dbReference>
<evidence type="ECO:0000256" key="4">
    <source>
        <dbReference type="ARBA" id="ARBA00022679"/>
    </source>
</evidence>
<evidence type="ECO:0000256" key="2">
    <source>
        <dbReference type="ARBA" id="ARBA00001089"/>
    </source>
</evidence>
<dbReference type="PANTHER" id="PTHR43199">
    <property type="entry name" value="GLUTATHIONE HYDROLASE"/>
    <property type="match status" value="1"/>
</dbReference>
<dbReference type="AlphaFoldDB" id="A0A939IIU6"/>
<dbReference type="GO" id="GO:0006750">
    <property type="term" value="P:glutathione biosynthetic process"/>
    <property type="evidence" value="ECO:0007669"/>
    <property type="project" value="UniProtKB-KW"/>
</dbReference>